<sequence>MKKLRAIVPATTANLGAGFDTFGLALSLYNEFEVEEHDGVVIETIPDNPFLKTPEKNLFVQVLKYACERRGKTFHGAKVKQITNVPVARGLGSSATAIVAAILISATVSKVELTDDLFFEIAYRFEPHPDNLLPAWKGGFITALLQNKKTYYQHIDFPQDIKAVVVIPDFELSTEKARAVLPEKISLKDGVFNVQRASLFISALVNKQYDILKIAMDDRFHQPYRKKLIPGFDEVISNALEAGALGASLSGAGPTVLALAIEKFDDIGKAMIEGFEKHSIKADYKVLEVDKRGARVEIIE</sequence>
<evidence type="ECO:0000256" key="4">
    <source>
        <dbReference type="ARBA" id="ARBA00017858"/>
    </source>
</evidence>
<evidence type="ECO:0000256" key="2">
    <source>
        <dbReference type="ARBA" id="ARBA00007370"/>
    </source>
</evidence>
<protein>
    <recommendedName>
        <fullName evidence="4 12">Homoserine kinase</fullName>
        <shortName evidence="12">HK</shortName>
        <shortName evidence="12">HSK</shortName>
        <ecNumber evidence="3 12">2.7.1.39</ecNumber>
    </recommendedName>
</protein>
<dbReference type="Gene3D" id="3.30.230.10">
    <property type="match status" value="1"/>
</dbReference>
<evidence type="ECO:0000256" key="3">
    <source>
        <dbReference type="ARBA" id="ARBA00012078"/>
    </source>
</evidence>
<dbReference type="OrthoDB" id="9769912at2"/>
<comment type="function">
    <text evidence="12">Catalyzes the ATP-dependent phosphorylation of L-homoserine to L-homoserine phosphate.</text>
</comment>
<dbReference type="HAMAP" id="MF_00384">
    <property type="entry name" value="Homoser_kinase"/>
    <property type="match status" value="1"/>
</dbReference>
<keyword evidence="9 12" id="KW-0418">Kinase</keyword>
<evidence type="ECO:0000259" key="13">
    <source>
        <dbReference type="Pfam" id="PF00288"/>
    </source>
</evidence>
<keyword evidence="5 12" id="KW-0028">Amino-acid biosynthesis</keyword>
<keyword evidence="16" id="KW-1185">Reference proteome</keyword>
<proteinExistence type="inferred from homology"/>
<evidence type="ECO:0000256" key="10">
    <source>
        <dbReference type="ARBA" id="ARBA00022840"/>
    </source>
</evidence>
<comment type="pathway">
    <text evidence="1 12">Amino-acid biosynthesis; L-threonine biosynthesis; L-threonine from L-aspartate: step 4/5.</text>
</comment>
<accession>A0A285N0V7</accession>
<name>A0A285N0V7_9AQUI</name>
<gene>
    <name evidence="12" type="primary">thrB</name>
    <name evidence="15" type="ORF">SAMN06265182_0283</name>
</gene>
<dbReference type="PIRSF" id="PIRSF000676">
    <property type="entry name" value="Homoser_kin"/>
    <property type="match status" value="1"/>
</dbReference>
<comment type="similarity">
    <text evidence="2 12">Belongs to the GHMP kinase family. Homoserine kinase subfamily.</text>
</comment>
<dbReference type="Pfam" id="PF08544">
    <property type="entry name" value="GHMP_kinases_C"/>
    <property type="match status" value="1"/>
</dbReference>
<dbReference type="NCBIfam" id="NF002288">
    <property type="entry name" value="PRK01212.1-4"/>
    <property type="match status" value="1"/>
</dbReference>
<dbReference type="Proteomes" id="UP000219036">
    <property type="component" value="Unassembled WGS sequence"/>
</dbReference>
<dbReference type="InterPro" id="IPR000870">
    <property type="entry name" value="Homoserine_kinase"/>
</dbReference>
<dbReference type="GO" id="GO:0005737">
    <property type="term" value="C:cytoplasm"/>
    <property type="evidence" value="ECO:0007669"/>
    <property type="project" value="UniProtKB-SubCell"/>
</dbReference>
<organism evidence="15 16">
    <name type="scientific">Persephonella hydrogeniphila</name>
    <dbReference type="NCBI Taxonomy" id="198703"/>
    <lineage>
        <taxon>Bacteria</taxon>
        <taxon>Pseudomonadati</taxon>
        <taxon>Aquificota</taxon>
        <taxon>Aquificia</taxon>
        <taxon>Aquificales</taxon>
        <taxon>Hydrogenothermaceae</taxon>
        <taxon>Persephonella</taxon>
    </lineage>
</organism>
<evidence type="ECO:0000259" key="14">
    <source>
        <dbReference type="Pfam" id="PF08544"/>
    </source>
</evidence>
<feature type="binding site" evidence="12">
    <location>
        <begin position="86"/>
        <end position="96"/>
    </location>
    <ligand>
        <name>ATP</name>
        <dbReference type="ChEBI" id="CHEBI:30616"/>
    </ligand>
</feature>
<evidence type="ECO:0000256" key="5">
    <source>
        <dbReference type="ARBA" id="ARBA00022605"/>
    </source>
</evidence>
<dbReference type="AlphaFoldDB" id="A0A285N0V7"/>
<feature type="domain" description="GHMP kinase N-terminal" evidence="13">
    <location>
        <begin position="57"/>
        <end position="139"/>
    </location>
</feature>
<dbReference type="EMBL" id="OBEI01000001">
    <property type="protein sequence ID" value="SNZ03070.1"/>
    <property type="molecule type" value="Genomic_DNA"/>
</dbReference>
<evidence type="ECO:0000256" key="12">
    <source>
        <dbReference type="HAMAP-Rule" id="MF_00384"/>
    </source>
</evidence>
<dbReference type="RefSeq" id="WP_096999482.1">
    <property type="nucleotide sequence ID" value="NZ_OBEI01000001.1"/>
</dbReference>
<dbReference type="Pfam" id="PF00288">
    <property type="entry name" value="GHMP_kinases_N"/>
    <property type="match status" value="1"/>
</dbReference>
<feature type="domain" description="GHMP kinase C-terminal" evidence="14">
    <location>
        <begin position="201"/>
        <end position="261"/>
    </location>
</feature>
<dbReference type="InterPro" id="IPR036554">
    <property type="entry name" value="GHMP_kinase_C_sf"/>
</dbReference>
<dbReference type="PRINTS" id="PR00958">
    <property type="entry name" value="HOMSERKINASE"/>
</dbReference>
<dbReference type="InterPro" id="IPR006203">
    <property type="entry name" value="GHMP_knse_ATP-bd_CS"/>
</dbReference>
<dbReference type="Gene3D" id="3.30.70.890">
    <property type="entry name" value="GHMP kinase, C-terminal domain"/>
    <property type="match status" value="1"/>
</dbReference>
<comment type="subcellular location">
    <subcellularLocation>
        <location evidence="12">Cytoplasm</location>
    </subcellularLocation>
</comment>
<evidence type="ECO:0000256" key="11">
    <source>
        <dbReference type="ARBA" id="ARBA00049375"/>
    </source>
</evidence>
<dbReference type="NCBIfam" id="TIGR00191">
    <property type="entry name" value="thrB"/>
    <property type="match status" value="1"/>
</dbReference>
<dbReference type="InterPro" id="IPR013750">
    <property type="entry name" value="GHMP_kinase_C_dom"/>
</dbReference>
<reference evidence="16" key="1">
    <citation type="submission" date="2017-09" db="EMBL/GenBank/DDBJ databases">
        <authorList>
            <person name="Varghese N."/>
            <person name="Submissions S."/>
        </authorList>
    </citation>
    <scope>NUCLEOTIDE SEQUENCE [LARGE SCALE GENOMIC DNA]</scope>
    <source>
        <strain evidence="16">DSM 15103</strain>
    </source>
</reference>
<evidence type="ECO:0000256" key="8">
    <source>
        <dbReference type="ARBA" id="ARBA00022741"/>
    </source>
</evidence>
<evidence type="ECO:0000313" key="16">
    <source>
        <dbReference type="Proteomes" id="UP000219036"/>
    </source>
</evidence>
<evidence type="ECO:0000256" key="1">
    <source>
        <dbReference type="ARBA" id="ARBA00005015"/>
    </source>
</evidence>
<evidence type="ECO:0000256" key="6">
    <source>
        <dbReference type="ARBA" id="ARBA00022679"/>
    </source>
</evidence>
<dbReference type="SUPFAM" id="SSF54211">
    <property type="entry name" value="Ribosomal protein S5 domain 2-like"/>
    <property type="match status" value="1"/>
</dbReference>
<dbReference type="GO" id="GO:0004413">
    <property type="term" value="F:homoserine kinase activity"/>
    <property type="evidence" value="ECO:0007669"/>
    <property type="project" value="UniProtKB-UniRule"/>
</dbReference>
<dbReference type="PANTHER" id="PTHR20861">
    <property type="entry name" value="HOMOSERINE/4-DIPHOSPHOCYTIDYL-2-C-METHYL-D-ERYTHRITOL KINASE"/>
    <property type="match status" value="1"/>
</dbReference>
<keyword evidence="10 12" id="KW-0067">ATP-binding</keyword>
<dbReference type="InterPro" id="IPR006204">
    <property type="entry name" value="GHMP_kinase_N_dom"/>
</dbReference>
<evidence type="ECO:0000256" key="7">
    <source>
        <dbReference type="ARBA" id="ARBA00022697"/>
    </source>
</evidence>
<dbReference type="PROSITE" id="PS00627">
    <property type="entry name" value="GHMP_KINASES_ATP"/>
    <property type="match status" value="1"/>
</dbReference>
<comment type="catalytic activity">
    <reaction evidence="11 12">
        <text>L-homoserine + ATP = O-phospho-L-homoserine + ADP + H(+)</text>
        <dbReference type="Rhea" id="RHEA:13985"/>
        <dbReference type="ChEBI" id="CHEBI:15378"/>
        <dbReference type="ChEBI" id="CHEBI:30616"/>
        <dbReference type="ChEBI" id="CHEBI:57476"/>
        <dbReference type="ChEBI" id="CHEBI:57590"/>
        <dbReference type="ChEBI" id="CHEBI:456216"/>
        <dbReference type="EC" id="2.7.1.39"/>
    </reaction>
</comment>
<dbReference type="EC" id="2.7.1.39" evidence="3 12"/>
<keyword evidence="8 12" id="KW-0547">Nucleotide-binding</keyword>
<dbReference type="GO" id="GO:0005524">
    <property type="term" value="F:ATP binding"/>
    <property type="evidence" value="ECO:0007669"/>
    <property type="project" value="UniProtKB-UniRule"/>
</dbReference>
<keyword evidence="12" id="KW-0963">Cytoplasm</keyword>
<dbReference type="PANTHER" id="PTHR20861:SF1">
    <property type="entry name" value="HOMOSERINE KINASE"/>
    <property type="match status" value="1"/>
</dbReference>
<dbReference type="SUPFAM" id="SSF55060">
    <property type="entry name" value="GHMP Kinase, C-terminal domain"/>
    <property type="match status" value="1"/>
</dbReference>
<dbReference type="InterPro" id="IPR020568">
    <property type="entry name" value="Ribosomal_Su5_D2-typ_SF"/>
</dbReference>
<keyword evidence="6 12" id="KW-0808">Transferase</keyword>
<evidence type="ECO:0000256" key="9">
    <source>
        <dbReference type="ARBA" id="ARBA00022777"/>
    </source>
</evidence>
<dbReference type="GO" id="GO:0009088">
    <property type="term" value="P:threonine biosynthetic process"/>
    <property type="evidence" value="ECO:0007669"/>
    <property type="project" value="UniProtKB-UniRule"/>
</dbReference>
<dbReference type="InterPro" id="IPR014721">
    <property type="entry name" value="Ribsml_uS5_D2-typ_fold_subgr"/>
</dbReference>
<keyword evidence="7 12" id="KW-0791">Threonine biosynthesis</keyword>
<evidence type="ECO:0000313" key="15">
    <source>
        <dbReference type="EMBL" id="SNZ03070.1"/>
    </source>
</evidence>
<dbReference type="UniPathway" id="UPA00050">
    <property type="reaction ID" value="UER00064"/>
</dbReference>